<dbReference type="RefSeq" id="WP_164356315.1">
    <property type="nucleotide sequence ID" value="NZ_JAABNT010000035.1"/>
</dbReference>
<sequence length="345" mass="37233">MKRKSLLKGALLSAVTTIALAGNAYAQEVTLRLHQFLPPPAPVPKLILKPWAEQVEKASDGRIKIEHFDAMSLGGRPPELMDQARDGVVDLSMTVVGYTPGRFPSTEVFELPFMMTNPVSTAAAYWEMVETDWQATEYKDVKVLGAWVHGPGVLHSKDGITKLEDMQGVTMRGPTRIINNLLSELGAEPVGMPLPAIPEALSKGVVKGTVIPWEVTTAIRLSELVENHTEFSGDQALYTAAIVLVMNKAKYDALPDDLKAILDAESGAKLSTFAAQVMWDMDPGARKIAQDAGNTITVLDEAEVARWKAAAEPVVAQWIADMEGKGIDGAALIEKAKSLITKHGG</sequence>
<name>A0A6P0CKR8_9RHOB</name>
<dbReference type="Gene3D" id="3.40.190.170">
    <property type="entry name" value="Bacterial extracellular solute-binding protein, family 7"/>
    <property type="match status" value="1"/>
</dbReference>
<dbReference type="EMBL" id="JAABNT010000035">
    <property type="protein sequence ID" value="NEK25064.1"/>
    <property type="molecule type" value="Genomic_DNA"/>
</dbReference>
<dbReference type="GO" id="GO:0055085">
    <property type="term" value="P:transmembrane transport"/>
    <property type="evidence" value="ECO:0007669"/>
    <property type="project" value="InterPro"/>
</dbReference>
<dbReference type="AlphaFoldDB" id="A0A6P0CKR8"/>
<protein>
    <submittedName>
        <fullName evidence="5">C4-dicarboxylate ABC transporter</fullName>
    </submittedName>
</protein>
<evidence type="ECO:0000256" key="2">
    <source>
        <dbReference type="ARBA" id="ARBA00022729"/>
    </source>
</evidence>
<evidence type="ECO:0000313" key="6">
    <source>
        <dbReference type="Proteomes" id="UP000468591"/>
    </source>
</evidence>
<keyword evidence="2 4" id="KW-0732">Signal</keyword>
<comment type="subcellular location">
    <subcellularLocation>
        <location evidence="1">Periplasm</location>
    </subcellularLocation>
</comment>
<dbReference type="CDD" id="cd13665">
    <property type="entry name" value="PBP2_TRAP_Dctp3_4"/>
    <property type="match status" value="1"/>
</dbReference>
<dbReference type="NCBIfam" id="NF037995">
    <property type="entry name" value="TRAP_S1"/>
    <property type="match status" value="1"/>
</dbReference>
<reference evidence="5 6" key="1">
    <citation type="submission" date="2020-01" db="EMBL/GenBank/DDBJ databases">
        <title>Sulfitobacter sediminilitoris sp. nov., isolated from a tidal flat.</title>
        <authorList>
            <person name="Park S."/>
            <person name="Yoon J.-H."/>
        </authorList>
    </citation>
    <scope>NUCLEOTIDE SEQUENCE [LARGE SCALE GENOMIC DNA]</scope>
    <source>
        <strain evidence="5 6">JBTF-M27</strain>
    </source>
</reference>
<feature type="signal peptide" evidence="4">
    <location>
        <begin position="1"/>
        <end position="26"/>
    </location>
</feature>
<comment type="caution">
    <text evidence="5">The sequence shown here is derived from an EMBL/GenBank/DDBJ whole genome shotgun (WGS) entry which is preliminary data.</text>
</comment>
<dbReference type="InterPro" id="IPR018389">
    <property type="entry name" value="DctP_fam"/>
</dbReference>
<proteinExistence type="predicted"/>
<gene>
    <name evidence="5" type="ORF">GV827_22105</name>
</gene>
<evidence type="ECO:0000256" key="3">
    <source>
        <dbReference type="ARBA" id="ARBA00022764"/>
    </source>
</evidence>
<evidence type="ECO:0000256" key="1">
    <source>
        <dbReference type="ARBA" id="ARBA00004418"/>
    </source>
</evidence>
<evidence type="ECO:0000313" key="5">
    <source>
        <dbReference type="EMBL" id="NEK25064.1"/>
    </source>
</evidence>
<dbReference type="PANTHER" id="PTHR33376">
    <property type="match status" value="1"/>
</dbReference>
<organism evidence="5 6">
    <name type="scientific">Sulfitobacter sediminilitoris</name>
    <dbReference type="NCBI Taxonomy" id="2698830"/>
    <lineage>
        <taxon>Bacteria</taxon>
        <taxon>Pseudomonadati</taxon>
        <taxon>Pseudomonadota</taxon>
        <taxon>Alphaproteobacteria</taxon>
        <taxon>Rhodobacterales</taxon>
        <taxon>Roseobacteraceae</taxon>
        <taxon>Sulfitobacter</taxon>
    </lineage>
</organism>
<keyword evidence="3" id="KW-0574">Periplasm</keyword>
<dbReference type="GO" id="GO:0042597">
    <property type="term" value="C:periplasmic space"/>
    <property type="evidence" value="ECO:0007669"/>
    <property type="project" value="UniProtKB-SubCell"/>
</dbReference>
<dbReference type="Pfam" id="PF03480">
    <property type="entry name" value="DctP"/>
    <property type="match status" value="1"/>
</dbReference>
<dbReference type="Proteomes" id="UP000468591">
    <property type="component" value="Unassembled WGS sequence"/>
</dbReference>
<dbReference type="InterPro" id="IPR038404">
    <property type="entry name" value="TRAP_DctP_sf"/>
</dbReference>
<dbReference type="PANTHER" id="PTHR33376:SF15">
    <property type="entry name" value="BLL6794 PROTEIN"/>
    <property type="match status" value="1"/>
</dbReference>
<evidence type="ECO:0000256" key="4">
    <source>
        <dbReference type="SAM" id="SignalP"/>
    </source>
</evidence>
<feature type="chain" id="PRO_5026747363" evidence="4">
    <location>
        <begin position="27"/>
        <end position="345"/>
    </location>
</feature>
<keyword evidence="6" id="KW-1185">Reference proteome</keyword>
<accession>A0A6P0CKR8</accession>